<dbReference type="OMA" id="CESKFRI"/>
<feature type="region of interest" description="Disordered" evidence="1">
    <location>
        <begin position="51"/>
        <end position="79"/>
    </location>
</feature>
<feature type="compositionally biased region" description="Pro residues" evidence="1">
    <location>
        <begin position="64"/>
        <end position="74"/>
    </location>
</feature>
<proteinExistence type="predicted"/>
<reference evidence="3" key="1">
    <citation type="journal article" date="2012" name="Science">
        <title>The Paleozoic origin of enzymatic lignin decomposition reconstructed from 31 fungal genomes.</title>
        <authorList>
            <person name="Floudas D."/>
            <person name="Binder M."/>
            <person name="Riley R."/>
            <person name="Barry K."/>
            <person name="Blanchette R.A."/>
            <person name="Henrissat B."/>
            <person name="Martinez A.T."/>
            <person name="Otillar R."/>
            <person name="Spatafora J.W."/>
            <person name="Yadav J.S."/>
            <person name="Aerts A."/>
            <person name="Benoit I."/>
            <person name="Boyd A."/>
            <person name="Carlson A."/>
            <person name="Copeland A."/>
            <person name="Coutinho P.M."/>
            <person name="de Vries R.P."/>
            <person name="Ferreira P."/>
            <person name="Findley K."/>
            <person name="Foster B."/>
            <person name="Gaskell J."/>
            <person name="Glotzer D."/>
            <person name="Gorecki P."/>
            <person name="Heitman J."/>
            <person name="Hesse C."/>
            <person name="Hori C."/>
            <person name="Igarashi K."/>
            <person name="Jurgens J.A."/>
            <person name="Kallen N."/>
            <person name="Kersten P."/>
            <person name="Kohler A."/>
            <person name="Kuees U."/>
            <person name="Kumar T.K.A."/>
            <person name="Kuo A."/>
            <person name="LaButti K."/>
            <person name="Larrondo L.F."/>
            <person name="Lindquist E."/>
            <person name="Ling A."/>
            <person name="Lombard V."/>
            <person name="Lucas S."/>
            <person name="Lundell T."/>
            <person name="Martin R."/>
            <person name="McLaughlin D.J."/>
            <person name="Morgenstern I."/>
            <person name="Morin E."/>
            <person name="Murat C."/>
            <person name="Nagy L.G."/>
            <person name="Nolan M."/>
            <person name="Ohm R.A."/>
            <person name="Patyshakuliyeva A."/>
            <person name="Rokas A."/>
            <person name="Ruiz-Duenas F.J."/>
            <person name="Sabat G."/>
            <person name="Salamov A."/>
            <person name="Samejima M."/>
            <person name="Schmutz J."/>
            <person name="Slot J.C."/>
            <person name="St John F."/>
            <person name="Stenlid J."/>
            <person name="Sun H."/>
            <person name="Sun S."/>
            <person name="Syed K."/>
            <person name="Tsang A."/>
            <person name="Wiebenga A."/>
            <person name="Young D."/>
            <person name="Pisabarro A."/>
            <person name="Eastwood D.C."/>
            <person name="Martin F."/>
            <person name="Cullen D."/>
            <person name="Grigoriev I.V."/>
            <person name="Hibbett D.S."/>
        </authorList>
    </citation>
    <scope>NUCLEOTIDE SEQUENCE [LARGE SCALE GENOMIC DNA]</scope>
    <source>
        <strain evidence="3">TFB10046</strain>
    </source>
</reference>
<dbReference type="eggNOG" id="ENOG502S31A">
    <property type="taxonomic scope" value="Eukaryota"/>
</dbReference>
<feature type="region of interest" description="Disordered" evidence="1">
    <location>
        <begin position="217"/>
        <end position="248"/>
    </location>
</feature>
<name>J0DDF3_AURST</name>
<feature type="compositionally biased region" description="Low complexity" evidence="1">
    <location>
        <begin position="51"/>
        <end position="63"/>
    </location>
</feature>
<dbReference type="EMBL" id="JH687793">
    <property type="protein sequence ID" value="EJD41424.1"/>
    <property type="molecule type" value="Genomic_DNA"/>
</dbReference>
<dbReference type="Proteomes" id="UP000006514">
    <property type="component" value="Unassembled WGS sequence"/>
</dbReference>
<protein>
    <submittedName>
        <fullName evidence="2">Uncharacterized protein</fullName>
    </submittedName>
</protein>
<evidence type="ECO:0000256" key="1">
    <source>
        <dbReference type="SAM" id="MobiDB-lite"/>
    </source>
</evidence>
<dbReference type="InParanoid" id="J0DDF3"/>
<dbReference type="KEGG" id="adl:AURDEDRAFT_169588"/>
<accession>J0DDF3</accession>
<dbReference type="OrthoDB" id="3268409at2759"/>
<feature type="compositionally biased region" description="Basic and acidic residues" evidence="1">
    <location>
        <begin position="237"/>
        <end position="248"/>
    </location>
</feature>
<evidence type="ECO:0000313" key="3">
    <source>
        <dbReference type="Proteomes" id="UP000006514"/>
    </source>
</evidence>
<organism evidence="2 3">
    <name type="scientific">Auricularia subglabra (strain TFB-10046 / SS5)</name>
    <name type="common">White-rot fungus</name>
    <name type="synonym">Auricularia delicata (strain TFB10046)</name>
    <dbReference type="NCBI Taxonomy" id="717982"/>
    <lineage>
        <taxon>Eukaryota</taxon>
        <taxon>Fungi</taxon>
        <taxon>Dikarya</taxon>
        <taxon>Basidiomycota</taxon>
        <taxon>Agaricomycotina</taxon>
        <taxon>Agaricomycetes</taxon>
        <taxon>Auriculariales</taxon>
        <taxon>Auriculariaceae</taxon>
        <taxon>Auricularia</taxon>
    </lineage>
</organism>
<sequence length="1007" mass="111299">MSSSPALDAELVHKARSLLAASGIDLSNERVVRAILAQPCDLFSPLGNAAASSTPGAAAANPTAPVPAQGPPPASAAEAENPGLREYLAEAVRLRKYEPPPARAFTPEEIAAKRNAINHKTKVHALIDHPFGAVVEYPQTGTAAGEIIAHRFPVDPERPFMPYHSFQYSLGGNCGAHDAKCSLINEDGKPVECKVYSYQCTGVRACSFHGDNASGRAEGQHSHSFTSPSRQAALREAQMRTHEATASDAEREVFMRTLAFYCSVQHDGCTVAGEGAAEPSEAGTGPHHDVRAPLKSRCSGKLVLKTDRNGKSFIRCEHWATTQRTHLEYRNLQDYDISYLTALIDDDADAIQEHEQHAATKGYGPLAPCDHTRSCRSQAQRCPTWHRTKDCLTRGNMLEEPHSCESKFRIYVPNDLYTNPNIVVTCIGPHSHAAPERSMTPPPFREAFKSMLSSMDWRLADATPLRVVQDGGFMSSFRRALRWTDPRDPTLSELHPSLGNLDHAGYIIDKIRSTSTFPCGTDFEGAQHMYRQQLDGPEEQRYVRFAEAVPIPGRKDPVRLIVCMSPEQSRALSQQKRVQTDIAFNRVKGFLEFEMVAWDAVNSQSITLCRAFTECQSAEAHFALFRIIFQIMKDDTGCGVRFRHIHGDGLEIWTADEHKGQALGLGMFAVEVAREVQTADPYEPDKRICDLTPYEHLARFFRLCIVHFKRNVRQLVQKGEVTDPQVIDAMYSLAATQPHRDFKRATDIIRAGNTKARNWLYDKEVLAPFALPALYQPLSKIPLHIWLAGASTSNGVEQAHRNVNRDGKGLPLVGGIQRGMHHDVREARSGAVARTENIQKRYRPATHALRQNRTLQRHANVSSKKRAREDENTATLHAKVRTLEARVSESANAFQRALTSGDQGAASTAAQYLHGYEAQLAAETAAFHLASARGTGSLPLSPLRNNGQLYHITVPSSSSHEVPVHKRARLEGPTSFGSMPFLPPASAFALPDYDLFQFPYGTFPGET</sequence>
<keyword evidence="3" id="KW-1185">Reference proteome</keyword>
<gene>
    <name evidence="2" type="ORF">AURDEDRAFT_169588</name>
</gene>
<evidence type="ECO:0000313" key="2">
    <source>
        <dbReference type="EMBL" id="EJD41424.1"/>
    </source>
</evidence>
<dbReference type="AlphaFoldDB" id="J0DDF3"/>